<organism evidence="2 3">
    <name type="scientific">Acidisoma cellulosilyticum</name>
    <dbReference type="NCBI Taxonomy" id="2802395"/>
    <lineage>
        <taxon>Bacteria</taxon>
        <taxon>Pseudomonadati</taxon>
        <taxon>Pseudomonadota</taxon>
        <taxon>Alphaproteobacteria</taxon>
        <taxon>Acetobacterales</taxon>
        <taxon>Acidocellaceae</taxon>
        <taxon>Acidisoma</taxon>
    </lineage>
</organism>
<gene>
    <name evidence="2" type="ORF">ACELLULO517_21795</name>
</gene>
<name>A0A963Z4U7_9PROT</name>
<dbReference type="Proteomes" id="UP000721844">
    <property type="component" value="Unassembled WGS sequence"/>
</dbReference>
<dbReference type="RefSeq" id="WP_227309553.1">
    <property type="nucleotide sequence ID" value="NZ_JAESVA010000010.1"/>
</dbReference>
<evidence type="ECO:0000313" key="2">
    <source>
        <dbReference type="EMBL" id="MCB8882895.1"/>
    </source>
</evidence>
<accession>A0A963Z4U7</accession>
<sequence>MAMPNVGVAGGRKVRGEIAAKGDRNTKACRARPDDAPAESGSDRRKSSIRAVRLGMIVRFC</sequence>
<dbReference type="AlphaFoldDB" id="A0A963Z4U7"/>
<evidence type="ECO:0000313" key="3">
    <source>
        <dbReference type="Proteomes" id="UP000721844"/>
    </source>
</evidence>
<protein>
    <submittedName>
        <fullName evidence="2">Uncharacterized protein</fullName>
    </submittedName>
</protein>
<reference evidence="2 3" key="1">
    <citation type="journal article" date="2021" name="Microorganisms">
        <title>Acidisoma silvae sp. nov. and Acidisomacellulosilytica sp. nov., Two Acidophilic Bacteria Isolated from Decaying Wood, Hydrolyzing Cellulose and Producing Poly-3-hydroxybutyrate.</title>
        <authorList>
            <person name="Mieszkin S."/>
            <person name="Pouder E."/>
            <person name="Uroz S."/>
            <person name="Simon-Colin C."/>
            <person name="Alain K."/>
        </authorList>
    </citation>
    <scope>NUCLEOTIDE SEQUENCE [LARGE SCALE GENOMIC DNA]</scope>
    <source>
        <strain evidence="2 3">HW T5.17</strain>
    </source>
</reference>
<evidence type="ECO:0000256" key="1">
    <source>
        <dbReference type="SAM" id="MobiDB-lite"/>
    </source>
</evidence>
<keyword evidence="3" id="KW-1185">Reference proteome</keyword>
<dbReference type="EMBL" id="JAESVA010000010">
    <property type="protein sequence ID" value="MCB8882895.1"/>
    <property type="molecule type" value="Genomic_DNA"/>
</dbReference>
<feature type="compositionally biased region" description="Basic and acidic residues" evidence="1">
    <location>
        <begin position="14"/>
        <end position="46"/>
    </location>
</feature>
<feature type="region of interest" description="Disordered" evidence="1">
    <location>
        <begin position="1"/>
        <end position="48"/>
    </location>
</feature>
<comment type="caution">
    <text evidence="2">The sequence shown here is derived from an EMBL/GenBank/DDBJ whole genome shotgun (WGS) entry which is preliminary data.</text>
</comment>
<proteinExistence type="predicted"/>